<dbReference type="AlphaFoldDB" id="B4Q8Z4"/>
<dbReference type="HOGENOM" id="CLU_1295598_0_0_1"/>
<protein>
    <submittedName>
        <fullName evidence="3">GD24162</fullName>
    </submittedName>
</protein>
<evidence type="ECO:0000313" key="3">
    <source>
        <dbReference type="EMBL" id="EDX05426.1"/>
    </source>
</evidence>
<dbReference type="PhylomeDB" id="B4Q8Z4"/>
<accession>B4Q8Z4</accession>
<feature type="transmembrane region" description="Helical" evidence="2">
    <location>
        <begin position="59"/>
        <end position="85"/>
    </location>
</feature>
<sequence>MLFLDISHIALMFPFNWTKVNTWMYLSVGLIFILSSTLLVHMVLYATEYTWVSKHSKDTLLATGIIGYLCALEAFLLSGIASWPWSQYRQVPDDASELFIEDREMTPMSPINCSTDLQAAPYHHNGNATTSDLYNQQQQSSYNQKPYIPAKRPNELNNQRPALGHTQTARSKPNQRYREGYHYHTSRQSPTFVLGDDQGAGPSTSRSNDNSSA</sequence>
<keyword evidence="4" id="KW-1185">Reference proteome</keyword>
<dbReference type="Bgee" id="FBgn0195517">
    <property type="expression patterns" value="Expressed in embryo and 2 other cell types or tissues"/>
</dbReference>
<keyword evidence="2" id="KW-0472">Membrane</keyword>
<keyword evidence="2" id="KW-1133">Transmembrane helix</keyword>
<dbReference type="OrthoDB" id="6347385at2759"/>
<evidence type="ECO:0000256" key="1">
    <source>
        <dbReference type="SAM" id="MobiDB-lite"/>
    </source>
</evidence>
<reference evidence="3 4" key="1">
    <citation type="journal article" date="2007" name="Nature">
        <title>Evolution of genes and genomes on the Drosophila phylogeny.</title>
        <authorList>
            <consortium name="Drosophila 12 Genomes Consortium"/>
            <person name="Clark A.G."/>
            <person name="Eisen M.B."/>
            <person name="Smith D.R."/>
            <person name="Bergman C.M."/>
            <person name="Oliver B."/>
            <person name="Markow T.A."/>
            <person name="Kaufman T.C."/>
            <person name="Kellis M."/>
            <person name="Gelbart W."/>
            <person name="Iyer V.N."/>
            <person name="Pollard D.A."/>
            <person name="Sackton T.B."/>
            <person name="Larracuente A.M."/>
            <person name="Singh N.D."/>
            <person name="Abad J.P."/>
            <person name="Abt D.N."/>
            <person name="Adryan B."/>
            <person name="Aguade M."/>
            <person name="Akashi H."/>
            <person name="Anderson W.W."/>
            <person name="Aquadro C.F."/>
            <person name="Ardell D.H."/>
            <person name="Arguello R."/>
            <person name="Artieri C.G."/>
            <person name="Barbash D.A."/>
            <person name="Barker D."/>
            <person name="Barsanti P."/>
            <person name="Batterham P."/>
            <person name="Batzoglou S."/>
            <person name="Begun D."/>
            <person name="Bhutkar A."/>
            <person name="Blanco E."/>
            <person name="Bosak S.A."/>
            <person name="Bradley R.K."/>
            <person name="Brand A.D."/>
            <person name="Brent M.R."/>
            <person name="Brooks A.N."/>
            <person name="Brown R.H."/>
            <person name="Butlin R.K."/>
            <person name="Caggese C."/>
            <person name="Calvi B.R."/>
            <person name="Bernardo de Carvalho A."/>
            <person name="Caspi A."/>
            <person name="Castrezana S."/>
            <person name="Celniker S.E."/>
            <person name="Chang J.L."/>
            <person name="Chapple C."/>
            <person name="Chatterji S."/>
            <person name="Chinwalla A."/>
            <person name="Civetta A."/>
            <person name="Clifton S.W."/>
            <person name="Comeron J.M."/>
            <person name="Costello J.C."/>
            <person name="Coyne J.A."/>
            <person name="Daub J."/>
            <person name="David R.G."/>
            <person name="Delcher A.L."/>
            <person name="Delehaunty K."/>
            <person name="Do C.B."/>
            <person name="Ebling H."/>
            <person name="Edwards K."/>
            <person name="Eickbush T."/>
            <person name="Evans J.D."/>
            <person name="Filipski A."/>
            <person name="Findeiss S."/>
            <person name="Freyhult E."/>
            <person name="Fulton L."/>
            <person name="Fulton R."/>
            <person name="Garcia A.C."/>
            <person name="Gardiner A."/>
            <person name="Garfield D.A."/>
            <person name="Garvin B.E."/>
            <person name="Gibson G."/>
            <person name="Gilbert D."/>
            <person name="Gnerre S."/>
            <person name="Godfrey J."/>
            <person name="Good R."/>
            <person name="Gotea V."/>
            <person name="Gravely B."/>
            <person name="Greenberg A.J."/>
            <person name="Griffiths-Jones S."/>
            <person name="Gross S."/>
            <person name="Guigo R."/>
            <person name="Gustafson E.A."/>
            <person name="Haerty W."/>
            <person name="Hahn M.W."/>
            <person name="Halligan D.L."/>
            <person name="Halpern A.L."/>
            <person name="Halter G.M."/>
            <person name="Han M.V."/>
            <person name="Heger A."/>
            <person name="Hillier L."/>
            <person name="Hinrichs A.S."/>
            <person name="Holmes I."/>
            <person name="Hoskins R.A."/>
            <person name="Hubisz M.J."/>
            <person name="Hultmark D."/>
            <person name="Huntley M.A."/>
            <person name="Jaffe D.B."/>
            <person name="Jagadeeshan S."/>
            <person name="Jeck W.R."/>
            <person name="Johnson J."/>
            <person name="Jones C.D."/>
            <person name="Jordan W.C."/>
            <person name="Karpen G.H."/>
            <person name="Kataoka E."/>
            <person name="Keightley P.D."/>
            <person name="Kheradpour P."/>
            <person name="Kirkness E.F."/>
            <person name="Koerich L.B."/>
            <person name="Kristiansen K."/>
            <person name="Kudrna D."/>
            <person name="Kulathinal R.J."/>
            <person name="Kumar S."/>
            <person name="Kwok R."/>
            <person name="Lander E."/>
            <person name="Langley C.H."/>
            <person name="Lapoint R."/>
            <person name="Lazzaro B.P."/>
            <person name="Lee S.J."/>
            <person name="Levesque L."/>
            <person name="Li R."/>
            <person name="Lin C.F."/>
            <person name="Lin M.F."/>
            <person name="Lindblad-Toh K."/>
            <person name="Llopart A."/>
            <person name="Long M."/>
            <person name="Low L."/>
            <person name="Lozovsky E."/>
            <person name="Lu J."/>
            <person name="Luo M."/>
            <person name="Machado C.A."/>
            <person name="Makalowski W."/>
            <person name="Marzo M."/>
            <person name="Matsuda M."/>
            <person name="Matzkin L."/>
            <person name="McAllister B."/>
            <person name="McBride C.S."/>
            <person name="McKernan B."/>
            <person name="McKernan K."/>
            <person name="Mendez-Lago M."/>
            <person name="Minx P."/>
            <person name="Mollenhauer M.U."/>
            <person name="Montooth K."/>
            <person name="Mount S.M."/>
            <person name="Mu X."/>
            <person name="Myers E."/>
            <person name="Negre B."/>
            <person name="Newfeld S."/>
            <person name="Nielsen R."/>
            <person name="Noor M.A."/>
            <person name="O'Grady P."/>
            <person name="Pachter L."/>
            <person name="Papaceit M."/>
            <person name="Parisi M.J."/>
            <person name="Parisi M."/>
            <person name="Parts L."/>
            <person name="Pedersen J.S."/>
            <person name="Pesole G."/>
            <person name="Phillippy A.M."/>
            <person name="Ponting C.P."/>
            <person name="Pop M."/>
            <person name="Porcelli D."/>
            <person name="Powell J.R."/>
            <person name="Prohaska S."/>
            <person name="Pruitt K."/>
            <person name="Puig M."/>
            <person name="Quesneville H."/>
            <person name="Ram K.R."/>
            <person name="Rand D."/>
            <person name="Rasmussen M.D."/>
            <person name="Reed L.K."/>
            <person name="Reenan R."/>
            <person name="Reily A."/>
            <person name="Remington K.A."/>
            <person name="Rieger T.T."/>
            <person name="Ritchie M.G."/>
            <person name="Robin C."/>
            <person name="Rogers Y.H."/>
            <person name="Rohde C."/>
            <person name="Rozas J."/>
            <person name="Rubenfield M.J."/>
            <person name="Ruiz A."/>
            <person name="Russo S."/>
            <person name="Salzberg S.L."/>
            <person name="Sanchez-Gracia A."/>
            <person name="Saranga D.J."/>
            <person name="Sato H."/>
            <person name="Schaeffer S.W."/>
            <person name="Schatz M.C."/>
            <person name="Schlenke T."/>
            <person name="Schwartz R."/>
            <person name="Segarra C."/>
            <person name="Singh R.S."/>
            <person name="Sirot L."/>
            <person name="Sirota M."/>
            <person name="Sisneros N.B."/>
            <person name="Smith C.D."/>
            <person name="Smith T.F."/>
            <person name="Spieth J."/>
            <person name="Stage D.E."/>
            <person name="Stark A."/>
            <person name="Stephan W."/>
            <person name="Strausberg R.L."/>
            <person name="Strempel S."/>
            <person name="Sturgill D."/>
            <person name="Sutton G."/>
            <person name="Sutton G.G."/>
            <person name="Tao W."/>
            <person name="Teichmann S."/>
            <person name="Tobari Y.N."/>
            <person name="Tomimura Y."/>
            <person name="Tsolas J.M."/>
            <person name="Valente V.L."/>
            <person name="Venter E."/>
            <person name="Venter J.C."/>
            <person name="Vicario S."/>
            <person name="Vieira F.G."/>
            <person name="Vilella A.J."/>
            <person name="Villasante A."/>
            <person name="Walenz B."/>
            <person name="Wang J."/>
            <person name="Wasserman M."/>
            <person name="Watts T."/>
            <person name="Wilson D."/>
            <person name="Wilson R.K."/>
            <person name="Wing R.A."/>
            <person name="Wolfner M.F."/>
            <person name="Wong A."/>
            <person name="Wong G.K."/>
            <person name="Wu C.I."/>
            <person name="Wu G."/>
            <person name="Yamamoto D."/>
            <person name="Yang H.P."/>
            <person name="Yang S.P."/>
            <person name="Yorke J.A."/>
            <person name="Yoshida K."/>
            <person name="Zdobnov E."/>
            <person name="Zhang P."/>
            <person name="Zhang Y."/>
            <person name="Zimin A.V."/>
            <person name="Baldwin J."/>
            <person name="Abdouelleil A."/>
            <person name="Abdulkadir J."/>
            <person name="Abebe A."/>
            <person name="Abera B."/>
            <person name="Abreu J."/>
            <person name="Acer S.C."/>
            <person name="Aftuck L."/>
            <person name="Alexander A."/>
            <person name="An P."/>
            <person name="Anderson E."/>
            <person name="Anderson S."/>
            <person name="Arachi H."/>
            <person name="Azer M."/>
            <person name="Bachantsang P."/>
            <person name="Barry A."/>
            <person name="Bayul T."/>
            <person name="Berlin A."/>
            <person name="Bessette D."/>
            <person name="Bloom T."/>
            <person name="Blye J."/>
            <person name="Boguslavskiy L."/>
            <person name="Bonnet C."/>
            <person name="Boukhgalter B."/>
            <person name="Bourzgui I."/>
            <person name="Brown A."/>
            <person name="Cahill P."/>
            <person name="Channer S."/>
            <person name="Cheshatsang Y."/>
            <person name="Chuda L."/>
            <person name="Citroen M."/>
            <person name="Collymore A."/>
            <person name="Cooke P."/>
            <person name="Costello M."/>
            <person name="D'Aco K."/>
            <person name="Daza R."/>
            <person name="De Haan G."/>
            <person name="DeGray S."/>
            <person name="DeMaso C."/>
            <person name="Dhargay N."/>
            <person name="Dooley K."/>
            <person name="Dooley E."/>
            <person name="Doricent M."/>
            <person name="Dorje P."/>
            <person name="Dorjee K."/>
            <person name="Dupes A."/>
            <person name="Elong R."/>
            <person name="Falk J."/>
            <person name="Farina A."/>
            <person name="Faro S."/>
            <person name="Ferguson D."/>
            <person name="Fisher S."/>
            <person name="Foley C.D."/>
            <person name="Franke A."/>
            <person name="Friedrich D."/>
            <person name="Gadbois L."/>
            <person name="Gearin G."/>
            <person name="Gearin C.R."/>
            <person name="Giannoukos G."/>
            <person name="Goode T."/>
            <person name="Graham J."/>
            <person name="Grandbois E."/>
            <person name="Grewal S."/>
            <person name="Gyaltsen K."/>
            <person name="Hafez N."/>
            <person name="Hagos B."/>
            <person name="Hall J."/>
            <person name="Henson C."/>
            <person name="Hollinger A."/>
            <person name="Honan T."/>
            <person name="Huard M.D."/>
            <person name="Hughes L."/>
            <person name="Hurhula B."/>
            <person name="Husby M.E."/>
            <person name="Kamat A."/>
            <person name="Kanga B."/>
            <person name="Kashin S."/>
            <person name="Khazanovich D."/>
            <person name="Kisner P."/>
            <person name="Lance K."/>
            <person name="Lara M."/>
            <person name="Lee W."/>
            <person name="Lennon N."/>
            <person name="Letendre F."/>
            <person name="LeVine R."/>
            <person name="Lipovsky A."/>
            <person name="Liu X."/>
            <person name="Liu J."/>
            <person name="Liu S."/>
            <person name="Lokyitsang T."/>
            <person name="Lokyitsang Y."/>
            <person name="Lubonja R."/>
            <person name="Lui A."/>
            <person name="MacDonald P."/>
            <person name="Magnisalis V."/>
            <person name="Maru K."/>
            <person name="Matthews C."/>
            <person name="McCusker W."/>
            <person name="McDonough S."/>
            <person name="Mehta T."/>
            <person name="Meldrim J."/>
            <person name="Meneus L."/>
            <person name="Mihai O."/>
            <person name="Mihalev A."/>
            <person name="Mihova T."/>
            <person name="Mittelman R."/>
            <person name="Mlenga V."/>
            <person name="Montmayeur A."/>
            <person name="Mulrain L."/>
            <person name="Navidi A."/>
            <person name="Naylor J."/>
            <person name="Negash T."/>
            <person name="Nguyen T."/>
            <person name="Nguyen N."/>
            <person name="Nicol R."/>
            <person name="Norbu C."/>
            <person name="Norbu N."/>
            <person name="Novod N."/>
            <person name="O'Neill B."/>
            <person name="Osman S."/>
            <person name="Markiewicz E."/>
            <person name="Oyono O.L."/>
            <person name="Patti C."/>
            <person name="Phunkhang P."/>
            <person name="Pierre F."/>
            <person name="Priest M."/>
            <person name="Raghuraman S."/>
            <person name="Rege F."/>
            <person name="Reyes R."/>
            <person name="Rise C."/>
            <person name="Rogov P."/>
            <person name="Ross K."/>
            <person name="Ryan E."/>
            <person name="Settipalli S."/>
            <person name="Shea T."/>
            <person name="Sherpa N."/>
            <person name="Shi L."/>
            <person name="Shih D."/>
            <person name="Sparrow T."/>
            <person name="Spaulding J."/>
            <person name="Stalker J."/>
            <person name="Stange-Thomann N."/>
            <person name="Stavropoulos S."/>
            <person name="Stone C."/>
            <person name="Strader C."/>
            <person name="Tesfaye S."/>
            <person name="Thomson T."/>
            <person name="Thoulutsang Y."/>
            <person name="Thoulutsang D."/>
            <person name="Topham K."/>
            <person name="Topping I."/>
            <person name="Tsamla T."/>
            <person name="Vassiliev H."/>
            <person name="Vo A."/>
            <person name="Wangchuk T."/>
            <person name="Wangdi T."/>
            <person name="Weiand M."/>
            <person name="Wilkinson J."/>
            <person name="Wilson A."/>
            <person name="Yadav S."/>
            <person name="Young G."/>
            <person name="Yu Q."/>
            <person name="Zembek L."/>
            <person name="Zhong D."/>
            <person name="Zimmer A."/>
            <person name="Zwirko Z."/>
            <person name="Jaffe D.B."/>
            <person name="Alvarez P."/>
            <person name="Brockman W."/>
            <person name="Butler J."/>
            <person name="Chin C."/>
            <person name="Gnerre S."/>
            <person name="Grabherr M."/>
            <person name="Kleber M."/>
            <person name="Mauceli E."/>
            <person name="MacCallum I."/>
        </authorList>
    </citation>
    <scope>NUCLEOTIDE SEQUENCE [LARGE SCALE GENOMIC DNA]</scope>
    <source>
        <strain evidence="4">white501</strain>
    </source>
</reference>
<gene>
    <name evidence="3" type="primary">Dsim\GD24162</name>
    <name evidence="3" type="ORF">Dsim_GD24162</name>
</gene>
<proteinExistence type="predicted"/>
<organism evidence="3 4">
    <name type="scientific">Drosophila simulans</name>
    <name type="common">Fruit fly</name>
    <dbReference type="NCBI Taxonomy" id="7240"/>
    <lineage>
        <taxon>Eukaryota</taxon>
        <taxon>Metazoa</taxon>
        <taxon>Ecdysozoa</taxon>
        <taxon>Arthropoda</taxon>
        <taxon>Hexapoda</taxon>
        <taxon>Insecta</taxon>
        <taxon>Pterygota</taxon>
        <taxon>Neoptera</taxon>
        <taxon>Endopterygota</taxon>
        <taxon>Diptera</taxon>
        <taxon>Brachycera</taxon>
        <taxon>Muscomorpha</taxon>
        <taxon>Ephydroidea</taxon>
        <taxon>Drosophilidae</taxon>
        <taxon>Drosophila</taxon>
        <taxon>Sophophora</taxon>
    </lineage>
</organism>
<keyword evidence="2" id="KW-0812">Transmembrane</keyword>
<feature type="region of interest" description="Disordered" evidence="1">
    <location>
        <begin position="138"/>
        <end position="213"/>
    </location>
</feature>
<dbReference type="Proteomes" id="UP000000304">
    <property type="component" value="Chromosome 2L"/>
</dbReference>
<feature type="transmembrane region" description="Helical" evidence="2">
    <location>
        <begin position="23"/>
        <end position="47"/>
    </location>
</feature>
<evidence type="ECO:0000256" key="2">
    <source>
        <dbReference type="SAM" id="Phobius"/>
    </source>
</evidence>
<feature type="compositionally biased region" description="Polar residues" evidence="1">
    <location>
        <begin position="201"/>
        <end position="213"/>
    </location>
</feature>
<dbReference type="EMBL" id="CM000361">
    <property type="protein sequence ID" value="EDX05426.1"/>
    <property type="molecule type" value="Genomic_DNA"/>
</dbReference>
<feature type="compositionally biased region" description="Polar residues" evidence="1">
    <location>
        <begin position="155"/>
        <end position="174"/>
    </location>
</feature>
<evidence type="ECO:0000313" key="4">
    <source>
        <dbReference type="Proteomes" id="UP000000304"/>
    </source>
</evidence>
<dbReference type="OMA" id="THQERRD"/>
<name>B4Q8Z4_DROSI</name>